<accession>A0ABD0KV88</accession>
<dbReference type="AlphaFoldDB" id="A0ABD0KV88"/>
<evidence type="ECO:0000256" key="1">
    <source>
        <dbReference type="SAM" id="MobiDB-lite"/>
    </source>
</evidence>
<keyword evidence="3" id="KW-1185">Reference proteome</keyword>
<feature type="non-terminal residue" evidence="2">
    <location>
        <position position="1"/>
    </location>
</feature>
<organism evidence="2 3">
    <name type="scientific">Batillaria attramentaria</name>
    <dbReference type="NCBI Taxonomy" id="370345"/>
    <lineage>
        <taxon>Eukaryota</taxon>
        <taxon>Metazoa</taxon>
        <taxon>Spiralia</taxon>
        <taxon>Lophotrochozoa</taxon>
        <taxon>Mollusca</taxon>
        <taxon>Gastropoda</taxon>
        <taxon>Caenogastropoda</taxon>
        <taxon>Sorbeoconcha</taxon>
        <taxon>Cerithioidea</taxon>
        <taxon>Batillariidae</taxon>
        <taxon>Batillaria</taxon>
    </lineage>
</organism>
<sequence>EFSEPKCITCVREIDRSLGQAHRERMPDYRLAGIRQSEAILGSQSAPTARARPTTPERASSCSAADKEEEEDKPMAIGKGMEQVGAAGMTCLSSEIMTEAHLGGCLRSSLRSIVS</sequence>
<reference evidence="2 3" key="1">
    <citation type="journal article" date="2023" name="Sci. Data">
        <title>Genome assembly of the Korean intertidal mud-creeper Batillaria attramentaria.</title>
        <authorList>
            <person name="Patra A.K."/>
            <person name="Ho P.T."/>
            <person name="Jun S."/>
            <person name="Lee S.J."/>
            <person name="Kim Y."/>
            <person name="Won Y.J."/>
        </authorList>
    </citation>
    <scope>NUCLEOTIDE SEQUENCE [LARGE SCALE GENOMIC DNA]</scope>
    <source>
        <strain evidence="2">Wonlab-2016</strain>
    </source>
</reference>
<feature type="region of interest" description="Disordered" evidence="1">
    <location>
        <begin position="40"/>
        <end position="81"/>
    </location>
</feature>
<comment type="caution">
    <text evidence="2">The sequence shown here is derived from an EMBL/GenBank/DDBJ whole genome shotgun (WGS) entry which is preliminary data.</text>
</comment>
<evidence type="ECO:0000313" key="3">
    <source>
        <dbReference type="Proteomes" id="UP001519460"/>
    </source>
</evidence>
<gene>
    <name evidence="2" type="ORF">BaRGS_00017755</name>
</gene>
<proteinExistence type="predicted"/>
<protein>
    <submittedName>
        <fullName evidence="2">Uncharacterized protein</fullName>
    </submittedName>
</protein>
<evidence type="ECO:0000313" key="2">
    <source>
        <dbReference type="EMBL" id="KAK7491059.1"/>
    </source>
</evidence>
<name>A0ABD0KV88_9CAEN</name>
<dbReference type="Proteomes" id="UP001519460">
    <property type="component" value="Unassembled WGS sequence"/>
</dbReference>
<dbReference type="EMBL" id="JACVVK020000120">
    <property type="protein sequence ID" value="KAK7491059.1"/>
    <property type="molecule type" value="Genomic_DNA"/>
</dbReference>